<feature type="binding site" evidence="2">
    <location>
        <position position="188"/>
    </location>
    <ligand>
        <name>substrate</name>
    </ligand>
</feature>
<comment type="caution">
    <text evidence="3">The sequence shown here is derived from an EMBL/GenBank/DDBJ whole genome shotgun (WGS) entry which is preliminary data.</text>
</comment>
<dbReference type="AlphaFoldDB" id="A0A547P8J6"/>
<comment type="similarity">
    <text evidence="2">Belongs to the UPP synthase family.</text>
</comment>
<dbReference type="SUPFAM" id="SSF64005">
    <property type="entry name" value="Undecaprenyl diphosphate synthase"/>
    <property type="match status" value="1"/>
</dbReference>
<dbReference type="GO" id="GO:0008834">
    <property type="term" value="F:ditrans,polycis-undecaprenyl-diphosphate synthase [(2E,6E)-farnesyl-diphosphate specific] activity"/>
    <property type="evidence" value="ECO:0007669"/>
    <property type="project" value="TreeGrafter"/>
</dbReference>
<name>A0A547P8J6_9SPHN</name>
<evidence type="ECO:0000313" key="3">
    <source>
        <dbReference type="EMBL" id="TRD10458.1"/>
    </source>
</evidence>
<dbReference type="PROSITE" id="PS01066">
    <property type="entry name" value="UPP_SYNTHASE"/>
    <property type="match status" value="1"/>
</dbReference>
<feature type="binding site" evidence="2">
    <location>
        <position position="78"/>
    </location>
    <ligand>
        <name>substrate</name>
    </ligand>
</feature>
<evidence type="ECO:0000256" key="2">
    <source>
        <dbReference type="HAMAP-Rule" id="MF_01139"/>
    </source>
</evidence>
<feature type="binding site" evidence="2">
    <location>
        <position position="29"/>
    </location>
    <ligand>
        <name>Mg(2+)</name>
        <dbReference type="ChEBI" id="CHEBI:18420"/>
    </ligand>
</feature>
<feature type="binding site" evidence="2">
    <location>
        <position position="207"/>
    </location>
    <ligand>
        <name>Mg(2+)</name>
        <dbReference type="ChEBI" id="CHEBI:18420"/>
    </ligand>
</feature>
<keyword evidence="4" id="KW-1185">Reference proteome</keyword>
<evidence type="ECO:0000256" key="1">
    <source>
        <dbReference type="ARBA" id="ARBA00022679"/>
    </source>
</evidence>
<dbReference type="CDD" id="cd00475">
    <property type="entry name" value="Cis_IPPS"/>
    <property type="match status" value="1"/>
</dbReference>
<feature type="binding site" evidence="2">
    <location>
        <begin position="30"/>
        <end position="33"/>
    </location>
    <ligand>
        <name>substrate</name>
    </ligand>
</feature>
<feature type="binding site" evidence="2">
    <location>
        <begin position="194"/>
        <end position="196"/>
    </location>
    <ligand>
        <name>substrate</name>
    </ligand>
</feature>
<dbReference type="InterPro" id="IPR036424">
    <property type="entry name" value="UPP_synth-like_sf"/>
</dbReference>
<dbReference type="NCBIfam" id="TIGR00055">
    <property type="entry name" value="uppS"/>
    <property type="match status" value="1"/>
</dbReference>
<feature type="binding site" evidence="2">
    <location>
        <position position="46"/>
    </location>
    <ligand>
        <name>substrate</name>
    </ligand>
</feature>
<accession>A0A547P8J6</accession>
<dbReference type="InterPro" id="IPR018520">
    <property type="entry name" value="UPP_synth-like_CS"/>
</dbReference>
<dbReference type="Proteomes" id="UP000316343">
    <property type="component" value="Unassembled WGS sequence"/>
</dbReference>
<gene>
    <name evidence="3" type="primary">uppS</name>
    <name evidence="3" type="ORF">FGU71_00255</name>
</gene>
<organism evidence="3 4">
    <name type="scientific">Erythrobacter insulae</name>
    <dbReference type="NCBI Taxonomy" id="2584124"/>
    <lineage>
        <taxon>Bacteria</taxon>
        <taxon>Pseudomonadati</taxon>
        <taxon>Pseudomonadota</taxon>
        <taxon>Alphaproteobacteria</taxon>
        <taxon>Sphingomonadales</taxon>
        <taxon>Erythrobacteraceae</taxon>
        <taxon>Erythrobacter/Porphyrobacter group</taxon>
        <taxon>Erythrobacter</taxon>
    </lineage>
</organism>
<reference evidence="3 4" key="1">
    <citation type="submission" date="2019-06" db="EMBL/GenBank/DDBJ databases">
        <title>Erythrobacter insulae sp. nov., isolated from a tidal flat.</title>
        <authorList>
            <person name="Yoon J.-H."/>
        </authorList>
    </citation>
    <scope>NUCLEOTIDE SEQUENCE [LARGE SCALE GENOMIC DNA]</scope>
    <source>
        <strain evidence="3 4">JBTF-M21</strain>
    </source>
</reference>
<dbReference type="RefSeq" id="WP_142786717.1">
    <property type="nucleotide sequence ID" value="NZ_VHJK01000001.1"/>
</dbReference>
<dbReference type="EC" id="2.5.1.-" evidence="2"/>
<feature type="binding site" evidence="2">
    <location>
        <position position="42"/>
    </location>
    <ligand>
        <name>substrate</name>
    </ligand>
</feature>
<dbReference type="Gene3D" id="3.40.1180.10">
    <property type="entry name" value="Decaprenyl diphosphate synthase-like"/>
    <property type="match status" value="1"/>
</dbReference>
<feature type="active site" evidence="2">
    <location>
        <position position="29"/>
    </location>
</feature>
<dbReference type="GO" id="GO:0016094">
    <property type="term" value="P:polyprenol biosynthetic process"/>
    <property type="evidence" value="ECO:0007669"/>
    <property type="project" value="TreeGrafter"/>
</dbReference>
<keyword evidence="1 2" id="KW-0808">Transferase</keyword>
<dbReference type="EMBL" id="VHJK01000001">
    <property type="protein sequence ID" value="TRD10458.1"/>
    <property type="molecule type" value="Genomic_DNA"/>
</dbReference>
<keyword evidence="2" id="KW-0460">Magnesium</keyword>
<dbReference type="PANTHER" id="PTHR10291">
    <property type="entry name" value="DEHYDRODOLICHYL DIPHOSPHATE SYNTHASE FAMILY MEMBER"/>
    <property type="match status" value="1"/>
</dbReference>
<dbReference type="GO" id="GO:0000287">
    <property type="term" value="F:magnesium ion binding"/>
    <property type="evidence" value="ECO:0007669"/>
    <property type="project" value="UniProtKB-UniRule"/>
</dbReference>
<dbReference type="InterPro" id="IPR001441">
    <property type="entry name" value="UPP_synth-like"/>
</dbReference>
<dbReference type="HAMAP" id="MF_01139">
    <property type="entry name" value="ISPT"/>
    <property type="match status" value="1"/>
</dbReference>
<comment type="subunit">
    <text evidence="2">Homodimer.</text>
</comment>
<dbReference type="OrthoDB" id="4191603at2"/>
<feature type="binding site" evidence="2">
    <location>
        <position position="34"/>
    </location>
    <ligand>
        <name>substrate</name>
    </ligand>
</feature>
<sequence length="240" mass="26477">MGEGPVQTGEHADARIGGGHARHVAIIMDGNGRWAKKRGMPRAVGHQRGVEAVRRLVRGLKPMGLECLTLYAFSSENWKRSEDEVDDLMNLMRKFIKSDLPDFVANDVKLKIIGDWQGLAPDIVAMLEDALAQTANGSRTLAVALNYGGQNEIARAAAKAAVLGEVTANAIEAQLDTADLPPLDLLIRTSGEIRLSNFLLWQAAYAEMLFVDTLWPDFKPEHLTEALDDFARRERRYGGR</sequence>
<feature type="active site" description="Proton acceptor" evidence="2">
    <location>
        <position position="77"/>
    </location>
</feature>
<dbReference type="GO" id="GO:0005829">
    <property type="term" value="C:cytosol"/>
    <property type="evidence" value="ECO:0007669"/>
    <property type="project" value="TreeGrafter"/>
</dbReference>
<comment type="cofactor">
    <cofactor evidence="2">
        <name>Mg(2+)</name>
        <dbReference type="ChEBI" id="CHEBI:18420"/>
    </cofactor>
    <text evidence="2">Binds 2 magnesium ions per subunit.</text>
</comment>
<proteinExistence type="inferred from homology"/>
<comment type="function">
    <text evidence="2">Catalyzes the condensation of isopentenyl diphosphate (IPP) with allylic pyrophosphates generating different type of terpenoids.</text>
</comment>
<protein>
    <recommendedName>
        <fullName evidence="2">Isoprenyl transferase</fullName>
        <ecNumber evidence="2">2.5.1.-</ecNumber>
    </recommendedName>
</protein>
<feature type="binding site" evidence="2">
    <location>
        <position position="80"/>
    </location>
    <ligand>
        <name>substrate</name>
    </ligand>
</feature>
<keyword evidence="2" id="KW-0479">Metal-binding</keyword>
<feature type="binding site" evidence="2">
    <location>
        <begin position="74"/>
        <end position="76"/>
    </location>
    <ligand>
        <name>substrate</name>
    </ligand>
</feature>
<evidence type="ECO:0000313" key="4">
    <source>
        <dbReference type="Proteomes" id="UP000316343"/>
    </source>
</evidence>
<dbReference type="Pfam" id="PF01255">
    <property type="entry name" value="Prenyltransf"/>
    <property type="match status" value="1"/>
</dbReference>
<dbReference type="PANTHER" id="PTHR10291:SF0">
    <property type="entry name" value="DEHYDRODOLICHYL DIPHOSPHATE SYNTHASE 2"/>
    <property type="match status" value="1"/>
</dbReference>